<dbReference type="AlphaFoldDB" id="A0A4R2LQC5"/>
<evidence type="ECO:0000256" key="6">
    <source>
        <dbReference type="HAMAP-Rule" id="MF_02207"/>
    </source>
</evidence>
<evidence type="ECO:0000256" key="4">
    <source>
        <dbReference type="ARBA" id="ARBA00022960"/>
    </source>
</evidence>
<keyword evidence="3 6" id="KW-0067">ATP-binding</keyword>
<dbReference type="GO" id="GO:0008360">
    <property type="term" value="P:regulation of cell shape"/>
    <property type="evidence" value="ECO:0007669"/>
    <property type="project" value="UniProtKB-UniRule"/>
</dbReference>
<dbReference type="GO" id="GO:0005737">
    <property type="term" value="C:cytoplasm"/>
    <property type="evidence" value="ECO:0007669"/>
    <property type="project" value="UniProtKB-SubCell"/>
</dbReference>
<reference evidence="7 8" key="1">
    <citation type="submission" date="2019-03" db="EMBL/GenBank/DDBJ databases">
        <title>Genomic Encyclopedia of Type Strains, Phase IV (KMG-IV): sequencing the most valuable type-strain genomes for metagenomic binning, comparative biology and taxonomic classification.</title>
        <authorList>
            <person name="Goeker M."/>
        </authorList>
    </citation>
    <scope>NUCLEOTIDE SEQUENCE [LARGE SCALE GENOMIC DNA]</scope>
    <source>
        <strain evidence="7 8">DSM 28559</strain>
    </source>
</reference>
<dbReference type="InterPro" id="IPR004753">
    <property type="entry name" value="MreB"/>
</dbReference>
<dbReference type="Gene3D" id="3.30.420.40">
    <property type="match status" value="2"/>
</dbReference>
<evidence type="ECO:0000313" key="8">
    <source>
        <dbReference type="Proteomes" id="UP000295711"/>
    </source>
</evidence>
<keyword evidence="1 6" id="KW-0963">Cytoplasm</keyword>
<organism evidence="7 8">
    <name type="scientific">Frisingicoccus caecimuris</name>
    <dbReference type="NCBI Taxonomy" id="1796636"/>
    <lineage>
        <taxon>Bacteria</taxon>
        <taxon>Bacillati</taxon>
        <taxon>Bacillota</taxon>
        <taxon>Clostridia</taxon>
        <taxon>Lachnospirales</taxon>
        <taxon>Lachnospiraceae</taxon>
        <taxon>Frisingicoccus</taxon>
    </lineage>
</organism>
<keyword evidence="2 6" id="KW-0547">Nucleotide-binding</keyword>
<evidence type="ECO:0000256" key="5">
    <source>
        <dbReference type="ARBA" id="ARBA00023458"/>
    </source>
</evidence>
<comment type="function">
    <text evidence="6">Forms membrane-associated dynamic filaments that are essential for cell shape determination. Acts by regulating cell wall synthesis and cell elongation, and thus cell shape. A feedback loop between cell geometry and MreB localization may maintain elongated cell shape by targeting cell wall growth to regions of negative cell wall curvature.</text>
</comment>
<keyword evidence="8" id="KW-1185">Reference proteome</keyword>
<dbReference type="EMBL" id="SLXA01000001">
    <property type="protein sequence ID" value="TCO86286.1"/>
    <property type="molecule type" value="Genomic_DNA"/>
</dbReference>
<comment type="subunit">
    <text evidence="6">Forms polymers.</text>
</comment>
<dbReference type="GO" id="GO:0005524">
    <property type="term" value="F:ATP binding"/>
    <property type="evidence" value="ECO:0007669"/>
    <property type="project" value="UniProtKB-KW"/>
</dbReference>
<accession>A0A4R2LQC5</accession>
<dbReference type="RefSeq" id="WP_132087163.1">
    <property type="nucleotide sequence ID" value="NZ_JANKAQ010000005.1"/>
</dbReference>
<keyword evidence="4 6" id="KW-0133">Cell shape</keyword>
<dbReference type="HAMAP" id="MF_02207">
    <property type="entry name" value="MreB"/>
    <property type="match status" value="1"/>
</dbReference>
<dbReference type="InterPro" id="IPR056546">
    <property type="entry name" value="MreB_MamK-like"/>
</dbReference>
<feature type="binding site" evidence="6">
    <location>
        <begin position="206"/>
        <end position="209"/>
    </location>
    <ligand>
        <name>ATP</name>
        <dbReference type="ChEBI" id="CHEBI:30616"/>
    </ligand>
</feature>
<proteinExistence type="inferred from homology"/>
<comment type="caution">
    <text evidence="6">Lacks conserved residue(s) required for the propagation of feature annotation.</text>
</comment>
<dbReference type="PRINTS" id="PR01652">
    <property type="entry name" value="SHAPEPROTEIN"/>
</dbReference>
<evidence type="ECO:0000256" key="3">
    <source>
        <dbReference type="ARBA" id="ARBA00022840"/>
    </source>
</evidence>
<comment type="caution">
    <text evidence="7">The sequence shown here is derived from an EMBL/GenBank/DDBJ whole genome shotgun (WGS) entry which is preliminary data.</text>
</comment>
<dbReference type="InterPro" id="IPR043129">
    <property type="entry name" value="ATPase_NBD"/>
</dbReference>
<dbReference type="PANTHER" id="PTHR42749">
    <property type="entry name" value="CELL SHAPE-DETERMINING PROTEIN MREB"/>
    <property type="match status" value="1"/>
</dbReference>
<evidence type="ECO:0000256" key="2">
    <source>
        <dbReference type="ARBA" id="ARBA00022741"/>
    </source>
</evidence>
<protein>
    <recommendedName>
        <fullName evidence="6">Cell shape-determining protein MreB</fullName>
    </recommendedName>
</protein>
<dbReference type="PANTHER" id="PTHR42749:SF1">
    <property type="entry name" value="CELL SHAPE-DETERMINING PROTEIN MREB"/>
    <property type="match status" value="1"/>
</dbReference>
<sequence length="340" mass="37422">MAVQKYGLDLGTGTIKIYKEGQGMVLKEKNMIAIRRKTEMVAFGDEAYAMFERAPENIRVYGPVKNGVIAGLHDMKILLDLFLKKIKCTNGFIRSNEFYFAVPSDITEVEKRAFFDLAMGSEFKSKDLYIVEKPVATVLGEAIDVLHTPGIMVIDFGADTVEISVLALGGIVSSRLLKIGGNAMNEAICEAVKQKYNLLIGMKTAESLKLELGSALNTVQSFKNVLGRDLISGLPAEVKIESQVVCRPIQELLVQVVRTARNMFEHTPPEVLRSILNLGILVTGEGSRLTNLEMYLERALTVPVIMSDVPDQSVIHGLGVIMADEKLHKLAFSVKEAIFS</sequence>
<dbReference type="Proteomes" id="UP000295711">
    <property type="component" value="Unassembled WGS sequence"/>
</dbReference>
<dbReference type="SUPFAM" id="SSF53067">
    <property type="entry name" value="Actin-like ATPase domain"/>
    <property type="match status" value="2"/>
</dbReference>
<dbReference type="Pfam" id="PF06723">
    <property type="entry name" value="MreB_Mbl"/>
    <property type="match status" value="1"/>
</dbReference>
<dbReference type="NCBIfam" id="NF010539">
    <property type="entry name" value="PRK13927.1"/>
    <property type="match status" value="1"/>
</dbReference>
<dbReference type="GO" id="GO:0000902">
    <property type="term" value="P:cell morphogenesis"/>
    <property type="evidence" value="ECO:0007669"/>
    <property type="project" value="InterPro"/>
</dbReference>
<dbReference type="OrthoDB" id="9768127at2"/>
<comment type="similarity">
    <text evidence="5 6">Belongs to the FtsA/MreB family.</text>
</comment>
<evidence type="ECO:0000313" key="7">
    <source>
        <dbReference type="EMBL" id="TCO86286.1"/>
    </source>
</evidence>
<evidence type="ECO:0000256" key="1">
    <source>
        <dbReference type="ARBA" id="ARBA00022490"/>
    </source>
</evidence>
<comment type="subcellular location">
    <subcellularLocation>
        <location evidence="6">Cytoplasm</location>
    </subcellularLocation>
    <text evidence="6">Membrane-associated.</text>
</comment>
<name>A0A4R2LQC5_9FIRM</name>
<gene>
    <name evidence="6" type="primary">mreB</name>
    <name evidence="7" type="ORF">EV212_10166</name>
</gene>